<keyword evidence="9" id="KW-1185">Reference proteome</keyword>
<dbReference type="PANTHER" id="PTHR42813:SF3">
    <property type="entry name" value="GLUTATHIONE-INDEPENDENT FORMALDEHYDE DEHYDROGENASE"/>
    <property type="match status" value="1"/>
</dbReference>
<keyword evidence="4" id="KW-0862">Zinc</keyword>
<evidence type="ECO:0008006" key="10">
    <source>
        <dbReference type="Google" id="ProtNLM"/>
    </source>
</evidence>
<dbReference type="InterPro" id="IPR013149">
    <property type="entry name" value="ADH-like_C"/>
</dbReference>
<dbReference type="Pfam" id="PF00107">
    <property type="entry name" value="ADH_zinc_N"/>
    <property type="match status" value="1"/>
</dbReference>
<dbReference type="SUPFAM" id="SSF50129">
    <property type="entry name" value="GroES-like"/>
    <property type="match status" value="1"/>
</dbReference>
<comment type="caution">
    <text evidence="8">The sequence shown here is derived from an EMBL/GenBank/DDBJ whole genome shotgun (WGS) entry which is preliminary data.</text>
</comment>
<evidence type="ECO:0000313" key="8">
    <source>
        <dbReference type="EMBL" id="KAK7732663.1"/>
    </source>
</evidence>
<dbReference type="Gene3D" id="3.90.180.10">
    <property type="entry name" value="Medium-chain alcohol dehydrogenases, catalytic domain"/>
    <property type="match status" value="2"/>
</dbReference>
<dbReference type="SUPFAM" id="SSF51735">
    <property type="entry name" value="NAD(P)-binding Rossmann-fold domains"/>
    <property type="match status" value="1"/>
</dbReference>
<dbReference type="InterPro" id="IPR013154">
    <property type="entry name" value="ADH-like_N"/>
</dbReference>
<dbReference type="InterPro" id="IPR036291">
    <property type="entry name" value="NAD(P)-bd_dom_sf"/>
</dbReference>
<evidence type="ECO:0000256" key="1">
    <source>
        <dbReference type="ARBA" id="ARBA00001947"/>
    </source>
</evidence>
<feature type="domain" description="Alcohol dehydrogenase-like N-terminal" evidence="7">
    <location>
        <begin position="36"/>
        <end position="107"/>
    </location>
</feature>
<evidence type="ECO:0000256" key="2">
    <source>
        <dbReference type="ARBA" id="ARBA00008072"/>
    </source>
</evidence>
<protein>
    <recommendedName>
        <fullName evidence="10">Glutathione-independent formaldehyde dehydrogenase</fullName>
    </recommendedName>
</protein>
<evidence type="ECO:0000259" key="6">
    <source>
        <dbReference type="Pfam" id="PF00107"/>
    </source>
</evidence>
<sequence>MKAVNYSGPFKVTVQDVEKPGIEHPDDVIVKVTTSEEVGSGVTLLEKGDRIVMPFNVADGRCRNCEEGKTAFCTGVNPGFAGGAYGYVAMGPYRGGQAQYLRVPYADFNALKLPPGGEHEADFILLADIFPTGWHGITLSGFKPGESVAVFGGGPVGLMAAYSAVLRGASRVFLVDRVKERLDAATKIGAEAVSFEEFDPVEKIIELNGGMVDRSVDAVGYQAVTKGGSSEVPNIVLENMIKVTRPCGGLGIPGLYVPTDPGAPDKAAGEGMISLSFGKLFEKIDIDDAPTAYEKFDKRIEG</sequence>
<dbReference type="Proteomes" id="UP001430848">
    <property type="component" value="Unassembled WGS sequence"/>
</dbReference>
<evidence type="ECO:0000313" key="9">
    <source>
        <dbReference type="Proteomes" id="UP001430848"/>
    </source>
</evidence>
<evidence type="ECO:0000256" key="3">
    <source>
        <dbReference type="ARBA" id="ARBA00022723"/>
    </source>
</evidence>
<evidence type="ECO:0000259" key="7">
    <source>
        <dbReference type="Pfam" id="PF08240"/>
    </source>
</evidence>
<dbReference type="InterPro" id="IPR011032">
    <property type="entry name" value="GroES-like_sf"/>
</dbReference>
<reference evidence="8 9" key="1">
    <citation type="submission" date="2024-02" db="EMBL/GenBank/DDBJ databases">
        <title>De novo assembly and annotation of 12 fungi associated with fruit tree decline syndrome in Ontario, Canada.</title>
        <authorList>
            <person name="Sulman M."/>
            <person name="Ellouze W."/>
            <person name="Ilyukhin E."/>
        </authorList>
    </citation>
    <scope>NUCLEOTIDE SEQUENCE [LARGE SCALE GENOMIC DNA]</scope>
    <source>
        <strain evidence="8 9">M169</strain>
    </source>
</reference>
<keyword evidence="3" id="KW-0479">Metal-binding</keyword>
<dbReference type="Gene3D" id="3.40.50.720">
    <property type="entry name" value="NAD(P)-binding Rossmann-like Domain"/>
    <property type="match status" value="1"/>
</dbReference>
<organism evidence="8 9">
    <name type="scientific">Diaporthe eres</name>
    <name type="common">Phomopsis oblonga</name>
    <dbReference type="NCBI Taxonomy" id="83184"/>
    <lineage>
        <taxon>Eukaryota</taxon>
        <taxon>Fungi</taxon>
        <taxon>Dikarya</taxon>
        <taxon>Ascomycota</taxon>
        <taxon>Pezizomycotina</taxon>
        <taxon>Sordariomycetes</taxon>
        <taxon>Sordariomycetidae</taxon>
        <taxon>Diaporthales</taxon>
        <taxon>Diaporthaceae</taxon>
        <taxon>Diaporthe</taxon>
        <taxon>Diaporthe eres species complex</taxon>
    </lineage>
</organism>
<name>A0ABR1PCL6_DIAER</name>
<feature type="domain" description="Alcohol dehydrogenase-like C-terminal" evidence="6">
    <location>
        <begin position="155"/>
        <end position="224"/>
    </location>
</feature>
<dbReference type="EMBL" id="JAKNSF020000019">
    <property type="protein sequence ID" value="KAK7732663.1"/>
    <property type="molecule type" value="Genomic_DNA"/>
</dbReference>
<dbReference type="PANTHER" id="PTHR42813">
    <property type="entry name" value="ZINC-TYPE ALCOHOL DEHYDROGENASE-LIKE"/>
    <property type="match status" value="1"/>
</dbReference>
<evidence type="ECO:0000256" key="5">
    <source>
        <dbReference type="ARBA" id="ARBA00023027"/>
    </source>
</evidence>
<evidence type="ECO:0000256" key="4">
    <source>
        <dbReference type="ARBA" id="ARBA00022833"/>
    </source>
</evidence>
<accession>A0ABR1PCL6</accession>
<comment type="cofactor">
    <cofactor evidence="1">
        <name>Zn(2+)</name>
        <dbReference type="ChEBI" id="CHEBI:29105"/>
    </cofactor>
</comment>
<gene>
    <name evidence="8" type="ORF">SLS63_004918</name>
</gene>
<keyword evidence="5" id="KW-0520">NAD</keyword>
<comment type="similarity">
    <text evidence="2">Belongs to the zinc-containing alcohol dehydrogenase family.</text>
</comment>
<proteinExistence type="inferred from homology"/>
<dbReference type="Pfam" id="PF08240">
    <property type="entry name" value="ADH_N"/>
    <property type="match status" value="1"/>
</dbReference>